<dbReference type="GO" id="GO:0005886">
    <property type="term" value="C:plasma membrane"/>
    <property type="evidence" value="ECO:0007669"/>
    <property type="project" value="TreeGrafter"/>
</dbReference>
<evidence type="ECO:0000256" key="4">
    <source>
        <dbReference type="ARBA" id="ARBA00022692"/>
    </source>
</evidence>
<dbReference type="InterPro" id="IPR036055">
    <property type="entry name" value="LDL_receptor-like_sf"/>
</dbReference>
<dbReference type="InterPro" id="IPR000859">
    <property type="entry name" value="CUB_dom"/>
</dbReference>
<feature type="disulfide bond" evidence="11">
    <location>
        <begin position="340"/>
        <end position="355"/>
    </location>
</feature>
<feature type="disulfide bond" evidence="11">
    <location>
        <begin position="302"/>
        <end position="317"/>
    </location>
</feature>
<keyword evidence="7 13" id="KW-0472">Membrane</keyword>
<feature type="compositionally biased region" description="Polar residues" evidence="12">
    <location>
        <begin position="539"/>
        <end position="555"/>
    </location>
</feature>
<feature type="disulfide bond" evidence="11">
    <location>
        <begin position="182"/>
        <end position="197"/>
    </location>
</feature>
<comment type="similarity">
    <text evidence="2">Belongs to the LDLR family.</text>
</comment>
<evidence type="ECO:0000256" key="12">
    <source>
        <dbReference type="SAM" id="MobiDB-lite"/>
    </source>
</evidence>
<keyword evidence="3" id="KW-0254">Endocytosis</keyword>
<dbReference type="InterPro" id="IPR023415">
    <property type="entry name" value="LDLR_class-A_CS"/>
</dbReference>
<feature type="transmembrane region" description="Helical" evidence="13">
    <location>
        <begin position="401"/>
        <end position="428"/>
    </location>
</feature>
<feature type="compositionally biased region" description="Low complexity" evidence="12">
    <location>
        <begin position="556"/>
        <end position="584"/>
    </location>
</feature>
<feature type="disulfide bond" evidence="11">
    <location>
        <begin position="170"/>
        <end position="188"/>
    </location>
</feature>
<accession>A0A1B6CBF8</accession>
<evidence type="ECO:0000256" key="10">
    <source>
        <dbReference type="ARBA" id="ARBA00037878"/>
    </source>
</evidence>
<dbReference type="CDD" id="cd00041">
    <property type="entry name" value="CUB"/>
    <property type="match status" value="1"/>
</dbReference>
<dbReference type="Gene3D" id="2.60.120.290">
    <property type="entry name" value="Spermadhesin, CUB domain"/>
    <property type="match status" value="1"/>
</dbReference>
<dbReference type="PROSITE" id="PS01180">
    <property type="entry name" value="CUB"/>
    <property type="match status" value="1"/>
</dbReference>
<dbReference type="AlphaFoldDB" id="A0A1B6CBF8"/>
<reference evidence="15" key="1">
    <citation type="submission" date="2015-12" db="EMBL/GenBank/DDBJ databases">
        <title>De novo transcriptome assembly of four potential Pierce s Disease insect vectors from Arizona vineyards.</title>
        <authorList>
            <person name="Tassone E.E."/>
        </authorList>
    </citation>
    <scope>NUCLEOTIDE SEQUENCE</scope>
</reference>
<dbReference type="PROSITE" id="PS50068">
    <property type="entry name" value="LDLRA_2"/>
    <property type="match status" value="6"/>
</dbReference>
<protein>
    <recommendedName>
        <fullName evidence="14">CUB domain-containing protein</fullName>
    </recommendedName>
</protein>
<evidence type="ECO:0000313" key="15">
    <source>
        <dbReference type="EMBL" id="JAS10620.1"/>
    </source>
</evidence>
<evidence type="ECO:0000256" key="7">
    <source>
        <dbReference type="ARBA" id="ARBA00023136"/>
    </source>
</evidence>
<feature type="disulfide bond" evidence="11">
    <location>
        <begin position="369"/>
        <end position="387"/>
    </location>
</feature>
<evidence type="ECO:0000256" key="9">
    <source>
        <dbReference type="ARBA" id="ARBA00023176"/>
    </source>
</evidence>
<organism evidence="15">
    <name type="scientific">Clastoptera arizonana</name>
    <name type="common">Arizona spittle bug</name>
    <dbReference type="NCBI Taxonomy" id="38151"/>
    <lineage>
        <taxon>Eukaryota</taxon>
        <taxon>Metazoa</taxon>
        <taxon>Ecdysozoa</taxon>
        <taxon>Arthropoda</taxon>
        <taxon>Hexapoda</taxon>
        <taxon>Insecta</taxon>
        <taxon>Pterygota</taxon>
        <taxon>Neoptera</taxon>
        <taxon>Paraneoptera</taxon>
        <taxon>Hemiptera</taxon>
        <taxon>Auchenorrhyncha</taxon>
        <taxon>Cercopoidea</taxon>
        <taxon>Clastopteridae</taxon>
        <taxon>Clastoptera</taxon>
    </lineage>
</organism>
<dbReference type="PROSITE" id="PS51257">
    <property type="entry name" value="PROKAR_LIPOPROTEIN"/>
    <property type="match status" value="1"/>
</dbReference>
<dbReference type="Gene3D" id="4.10.400.10">
    <property type="entry name" value="Low-density Lipoprotein Receptor"/>
    <property type="match status" value="5"/>
</dbReference>
<keyword evidence="5" id="KW-0677">Repeat</keyword>
<evidence type="ECO:0000313" key="16">
    <source>
        <dbReference type="EMBL" id="JAS22337.1"/>
    </source>
</evidence>
<feature type="region of interest" description="Disordered" evidence="12">
    <location>
        <begin position="523"/>
        <end position="592"/>
    </location>
</feature>
<evidence type="ECO:0000256" key="8">
    <source>
        <dbReference type="ARBA" id="ARBA00023157"/>
    </source>
</evidence>
<keyword evidence="8 11" id="KW-1015">Disulfide bond</keyword>
<dbReference type="PRINTS" id="PR00261">
    <property type="entry name" value="LDLRECEPTOR"/>
</dbReference>
<feature type="disulfide bond" evidence="11">
    <location>
        <begin position="209"/>
        <end position="227"/>
    </location>
</feature>
<keyword evidence="4 13" id="KW-0812">Transmembrane</keyword>
<feature type="domain" description="CUB" evidence="14">
    <location>
        <begin position="32"/>
        <end position="154"/>
    </location>
</feature>
<dbReference type="GO" id="GO:0006897">
    <property type="term" value="P:endocytosis"/>
    <property type="evidence" value="ECO:0007669"/>
    <property type="project" value="UniProtKB-KW"/>
</dbReference>
<proteinExistence type="inferred from homology"/>
<evidence type="ECO:0000256" key="3">
    <source>
        <dbReference type="ARBA" id="ARBA00022583"/>
    </source>
</evidence>
<comment type="subcellular location">
    <subcellularLocation>
        <location evidence="10">Membrane</location>
        <location evidence="10">Coated pit</location>
    </subcellularLocation>
    <subcellularLocation>
        <location evidence="1">Membrane</location>
        <topology evidence="1">Single-pass membrane protein</topology>
    </subcellularLocation>
</comment>
<feature type="disulfide bond" evidence="11">
    <location>
        <begin position="221"/>
        <end position="236"/>
    </location>
</feature>
<evidence type="ECO:0000259" key="14">
    <source>
        <dbReference type="PROSITE" id="PS01180"/>
    </source>
</evidence>
<dbReference type="InterPro" id="IPR035914">
    <property type="entry name" value="Sperma_CUB_dom_sf"/>
</dbReference>
<dbReference type="Pfam" id="PF00431">
    <property type="entry name" value="CUB"/>
    <property type="match status" value="1"/>
</dbReference>
<feature type="disulfide bond" evidence="11">
    <location>
        <begin position="381"/>
        <end position="396"/>
    </location>
</feature>
<dbReference type="EMBL" id="GEDC01014961">
    <property type="protein sequence ID" value="JAS22337.1"/>
    <property type="molecule type" value="Transcribed_RNA"/>
</dbReference>
<dbReference type="SMART" id="SM00192">
    <property type="entry name" value="LDLa"/>
    <property type="match status" value="6"/>
</dbReference>
<feature type="disulfide bond" evidence="11">
    <location>
        <begin position="262"/>
        <end position="277"/>
    </location>
</feature>
<dbReference type="PANTHER" id="PTHR24270">
    <property type="entry name" value="LOW-DENSITY LIPOPROTEIN RECEPTOR-RELATED"/>
    <property type="match status" value="1"/>
</dbReference>
<sequence>MVLNKNNGFSNNAIYFLCIIFACFKVTLCIECDVKLHGLNGTIRSPQYPHMYENKTNCMWHIQPPPNSVLTISVEDLDIEPDLPKDCGFQTNMICCQHNWLALPLSGSGKMHQYCGRNPVIKPINILKPLVTVKFHTSKITTGGRGFLLKYNIVSASKESKLCKETEFQCSDEQCISMNKRCNGISDCNDHSDEHNCKSDCAINGKMSCFNGRCFNNTQRCDGKLDCDNGRDELNCPASNVIWPCEFKCNTGNGCFKQSDICDGKPDCPDFSDEIDCGYCQTGQALCNPNFKHCFQPATQKCDGKLDCPFGEDEVGCVPGCDSGIACSSGEGCYLPSQRCNSQSDCADESDEVLCPPEFCASIQDKRLCHNGRCLQSKLWCDGSDDCGDGSDENNCVKTSVVAAAIMGSLLCGLLLAIAVACTFRIFGQRFRTIPNYRLHLSPQLASRLRMSHSVSLPALIDDDYFRREPPPSYSVAVGECPPAIESATGNVLNPQQQHLVNQPPTMYYCARISNGRRQRRALTSTRRQRNQRSQPQRTVTTYQGSRVKTQNVETSDSQCEASSSQSSPSRESLTSSSYLSGSDDNSHLLRS</sequence>
<dbReference type="InterPro" id="IPR002172">
    <property type="entry name" value="LDrepeatLR_classA_rpt"/>
</dbReference>
<dbReference type="GO" id="GO:0005905">
    <property type="term" value="C:clathrin-coated pit"/>
    <property type="evidence" value="ECO:0007669"/>
    <property type="project" value="UniProtKB-KW"/>
</dbReference>
<evidence type="ECO:0000256" key="6">
    <source>
        <dbReference type="ARBA" id="ARBA00022989"/>
    </source>
</evidence>
<evidence type="ECO:0000256" key="13">
    <source>
        <dbReference type="SAM" id="Phobius"/>
    </source>
</evidence>
<dbReference type="CDD" id="cd00112">
    <property type="entry name" value="LDLa"/>
    <property type="match status" value="4"/>
</dbReference>
<dbReference type="SUPFAM" id="SSF49854">
    <property type="entry name" value="Spermadhesin, CUB domain"/>
    <property type="match status" value="1"/>
</dbReference>
<keyword evidence="6 13" id="KW-1133">Transmembrane helix</keyword>
<evidence type="ECO:0000256" key="2">
    <source>
        <dbReference type="ARBA" id="ARBA00009939"/>
    </source>
</evidence>
<dbReference type="EMBL" id="GEDC01026678">
    <property type="protein sequence ID" value="JAS10620.1"/>
    <property type="molecule type" value="Transcribed_RNA"/>
</dbReference>
<feature type="disulfide bond" evidence="11">
    <location>
        <begin position="163"/>
        <end position="175"/>
    </location>
</feature>
<dbReference type="SMART" id="SM00042">
    <property type="entry name" value="CUB"/>
    <property type="match status" value="1"/>
</dbReference>
<evidence type="ECO:0000256" key="5">
    <source>
        <dbReference type="ARBA" id="ARBA00022737"/>
    </source>
</evidence>
<comment type="caution">
    <text evidence="11">Lacks conserved residue(s) required for the propagation of feature annotation.</text>
</comment>
<name>A0A1B6CBF8_9HEMI</name>
<dbReference type="PROSITE" id="PS01209">
    <property type="entry name" value="LDLRA_1"/>
    <property type="match status" value="2"/>
</dbReference>
<keyword evidence="9" id="KW-0168">Coated pit</keyword>
<dbReference type="Pfam" id="PF00057">
    <property type="entry name" value="Ldl_recept_a"/>
    <property type="match status" value="3"/>
</dbReference>
<evidence type="ECO:0000256" key="1">
    <source>
        <dbReference type="ARBA" id="ARBA00004167"/>
    </source>
</evidence>
<evidence type="ECO:0000256" key="11">
    <source>
        <dbReference type="PROSITE-ProRule" id="PRU00124"/>
    </source>
</evidence>
<feature type="disulfide bond" evidence="11">
    <location>
        <begin position="321"/>
        <end position="333"/>
    </location>
</feature>
<gene>
    <name evidence="16" type="ORF">g.34089</name>
    <name evidence="15" type="ORF">g.34097</name>
</gene>
<dbReference type="SUPFAM" id="SSF57424">
    <property type="entry name" value="LDL receptor-like module"/>
    <property type="match status" value="5"/>
</dbReference>
<dbReference type="InterPro" id="IPR050685">
    <property type="entry name" value="LDLR"/>
</dbReference>